<dbReference type="PANTHER" id="PTHR35307">
    <property type="entry name" value="PROTEIN, PUTATIVE-RELATED"/>
    <property type="match status" value="1"/>
</dbReference>
<dbReference type="AlphaFoldDB" id="A0A022Q0R8"/>
<evidence type="ECO:0000313" key="3">
    <source>
        <dbReference type="Proteomes" id="UP000030748"/>
    </source>
</evidence>
<feature type="transmembrane region" description="Helical" evidence="1">
    <location>
        <begin position="229"/>
        <end position="251"/>
    </location>
</feature>
<feature type="transmembrane region" description="Helical" evidence="1">
    <location>
        <begin position="375"/>
        <end position="395"/>
    </location>
</feature>
<keyword evidence="1" id="KW-0812">Transmembrane</keyword>
<keyword evidence="1" id="KW-1133">Transmembrane helix</keyword>
<feature type="transmembrane region" description="Helical" evidence="1">
    <location>
        <begin position="25"/>
        <end position="46"/>
    </location>
</feature>
<reference evidence="2 3" key="1">
    <citation type="journal article" date="2013" name="Proc. Natl. Acad. Sci. U.S.A.">
        <title>Fine-scale variation in meiotic recombination in Mimulus inferred from population shotgun sequencing.</title>
        <authorList>
            <person name="Hellsten U."/>
            <person name="Wright K.M."/>
            <person name="Jenkins J."/>
            <person name="Shu S."/>
            <person name="Yuan Y."/>
            <person name="Wessler S.R."/>
            <person name="Schmutz J."/>
            <person name="Willis J.H."/>
            <person name="Rokhsar D.S."/>
        </authorList>
    </citation>
    <scope>NUCLEOTIDE SEQUENCE [LARGE SCALE GENOMIC DNA]</scope>
    <source>
        <strain evidence="3">cv. DUN x IM62</strain>
    </source>
</reference>
<dbReference type="eggNOG" id="ENOG502QWWX">
    <property type="taxonomic scope" value="Eukaryota"/>
</dbReference>
<gene>
    <name evidence="2" type="ORF">MIMGU_mgv1a001781mg</name>
</gene>
<evidence type="ECO:0000313" key="2">
    <source>
        <dbReference type="EMBL" id="EYU22137.1"/>
    </source>
</evidence>
<evidence type="ECO:0000256" key="1">
    <source>
        <dbReference type="SAM" id="Phobius"/>
    </source>
</evidence>
<accession>A0A022Q0R8</accession>
<dbReference type="Proteomes" id="UP000030748">
    <property type="component" value="Unassembled WGS sequence"/>
</dbReference>
<feature type="transmembrane region" description="Helical" evidence="1">
    <location>
        <begin position="58"/>
        <end position="76"/>
    </location>
</feature>
<feature type="transmembrane region" description="Helical" evidence="1">
    <location>
        <begin position="118"/>
        <end position="144"/>
    </location>
</feature>
<feature type="transmembrane region" description="Helical" evidence="1">
    <location>
        <begin position="156"/>
        <end position="176"/>
    </location>
</feature>
<dbReference type="EMBL" id="KI632211">
    <property type="protein sequence ID" value="EYU22137.1"/>
    <property type="molecule type" value="Genomic_DNA"/>
</dbReference>
<protein>
    <submittedName>
        <fullName evidence="2">Uncharacterized protein</fullName>
    </submittedName>
</protein>
<name>A0A022Q0R8_ERYGU</name>
<keyword evidence="1" id="KW-0472">Membrane</keyword>
<organism evidence="2 3">
    <name type="scientific">Erythranthe guttata</name>
    <name type="common">Yellow monkey flower</name>
    <name type="synonym">Mimulus guttatus</name>
    <dbReference type="NCBI Taxonomy" id="4155"/>
    <lineage>
        <taxon>Eukaryota</taxon>
        <taxon>Viridiplantae</taxon>
        <taxon>Streptophyta</taxon>
        <taxon>Embryophyta</taxon>
        <taxon>Tracheophyta</taxon>
        <taxon>Spermatophyta</taxon>
        <taxon>Magnoliopsida</taxon>
        <taxon>eudicotyledons</taxon>
        <taxon>Gunneridae</taxon>
        <taxon>Pentapetalae</taxon>
        <taxon>asterids</taxon>
        <taxon>lamiids</taxon>
        <taxon>Lamiales</taxon>
        <taxon>Phrymaceae</taxon>
        <taxon>Erythranthe</taxon>
    </lineage>
</organism>
<keyword evidence="3" id="KW-1185">Reference proteome</keyword>
<feature type="transmembrane region" description="Helical" evidence="1">
    <location>
        <begin position="88"/>
        <end position="106"/>
    </location>
</feature>
<sequence length="760" mass="85502">MAGNQTSFDADVESHLEAPMRCMGLYVAAASLICTAAVAADTVHGFWRKRYWFPSRYFALNATSLTLLAVAVKLPMDLTTRMYAVTDRLAKVSSLVFISTAMANFLPSLGSMSDNDVLMNVTALSILIVTVTVNVTIQVIQIHAFLNARVAFPEEILAIGCMLLMLVMFASTALMIPSTKTYLEKKYHDMHKTATNEEMLDTGRSCNMKLRGLIKKYWVMAETSSPQFVIARSVTCTTSGVISLIIAAVLLEVEIRMAMRVDIFNQSVSSYDWSTKWVLISQTIGVLLGTVAPPSRWFVAINCRSRNEGYSKTSIRDAFFTVEGYWTQKMVEWRQSSLSVRIRHRTSRKLLHHLRGVFLKLCIFLQHVVVLSSKLLLFVSVCVTIPIVSCVGYAGKLKRRKGISSEYSTADPDSDIGRYVLLLEGEVKLSTKSLENILNEVDSVIRKGKKRKPTNLSILVNRSCNWNGVTEFDSRRIPRLHSQEDVPYCWSLPIVTLTSIALALPNVEKRKSEQLMKSVTEGISYVKLIDETLDKKGCLENIRTAADVVWVQVEMYHKWQDRDLRETALTGENADEILRQLCDRAEKTVVEFLTEERDCLMKNPLNWPAHVIAANSMYRLGRTILLSHGGESDETDDRMFEHLSVTIADVLAACLTNLGRVITIKCHRNAIEEREESVRNAARLLGETEEIIAHLHQRELPFSDADQTASIEEWRAVIERGNKIINLSSINLSKFYLKKISFTSADLKGLGKTFIRPSGD</sequence>
<feature type="transmembrane region" description="Helical" evidence="1">
    <location>
        <begin position="350"/>
        <end position="369"/>
    </location>
</feature>
<proteinExistence type="predicted"/>
<dbReference type="PANTHER" id="PTHR35307:SF3">
    <property type="entry name" value="DUF4220 DOMAIN-CONTAINING PROTEIN"/>
    <property type="match status" value="1"/>
</dbReference>